<gene>
    <name evidence="2" type="ORF">MIMGU_mgv1a012541mg</name>
</gene>
<evidence type="ECO:0008006" key="4">
    <source>
        <dbReference type="Google" id="ProtNLM"/>
    </source>
</evidence>
<organism evidence="2 3">
    <name type="scientific">Erythranthe guttata</name>
    <name type="common">Yellow monkey flower</name>
    <name type="synonym">Mimulus guttatus</name>
    <dbReference type="NCBI Taxonomy" id="4155"/>
    <lineage>
        <taxon>Eukaryota</taxon>
        <taxon>Viridiplantae</taxon>
        <taxon>Streptophyta</taxon>
        <taxon>Embryophyta</taxon>
        <taxon>Tracheophyta</taxon>
        <taxon>Spermatophyta</taxon>
        <taxon>Magnoliopsida</taxon>
        <taxon>eudicotyledons</taxon>
        <taxon>Gunneridae</taxon>
        <taxon>Pentapetalae</taxon>
        <taxon>asterids</taxon>
        <taxon>lamiids</taxon>
        <taxon>Lamiales</taxon>
        <taxon>Phrymaceae</taxon>
        <taxon>Erythranthe</taxon>
    </lineage>
</organism>
<proteinExistence type="predicted"/>
<dbReference type="Proteomes" id="UP000030748">
    <property type="component" value="Unassembled WGS sequence"/>
</dbReference>
<accession>A0A022Q2V5</accession>
<sequence>MGFENDDWRYTGPWDSEEDDDSDSDSDEKPVTTIDEIERLLNNLVLDTEKLVTDEDKAEKFKFRFHKILKQFNKLKEGESGSESESEPESEPELEQDKYEEYEREQERELELVEELTIDDSNNPNPFRVKRPMTKGGTQFPCGGFYVMYEPELTGNNPRAVEKALNSANLAIDFFNNQNNTKYSLVDVVGAIASHCAGEVVELGFTAIQPGDVDAADFKAQIYYGIGKTQVQYVRIIGDSMKANMVM</sequence>
<feature type="compositionally biased region" description="Acidic residues" evidence="1">
    <location>
        <begin position="80"/>
        <end position="94"/>
    </location>
</feature>
<dbReference type="KEGG" id="egt:105974891"/>
<evidence type="ECO:0000256" key="1">
    <source>
        <dbReference type="SAM" id="MobiDB-lite"/>
    </source>
</evidence>
<keyword evidence="3" id="KW-1185">Reference proteome</keyword>
<evidence type="ECO:0000313" key="3">
    <source>
        <dbReference type="Proteomes" id="UP000030748"/>
    </source>
</evidence>
<dbReference type="EMBL" id="KI632205">
    <property type="protein sequence ID" value="EYU22331.1"/>
    <property type="molecule type" value="Genomic_DNA"/>
</dbReference>
<reference evidence="2 3" key="1">
    <citation type="journal article" date="2013" name="Proc. Natl. Acad. Sci. U.S.A.">
        <title>Fine-scale variation in meiotic recombination in Mimulus inferred from population shotgun sequencing.</title>
        <authorList>
            <person name="Hellsten U."/>
            <person name="Wright K.M."/>
            <person name="Jenkins J."/>
            <person name="Shu S."/>
            <person name="Yuan Y."/>
            <person name="Wessler S.R."/>
            <person name="Schmutz J."/>
            <person name="Willis J.H."/>
            <person name="Rokhsar D.S."/>
        </authorList>
    </citation>
    <scope>NUCLEOTIDE SEQUENCE [LARGE SCALE GENOMIC DNA]</scope>
    <source>
        <strain evidence="3">cv. DUN x IM62</strain>
    </source>
</reference>
<feature type="region of interest" description="Disordered" evidence="1">
    <location>
        <begin position="75"/>
        <end position="108"/>
    </location>
</feature>
<feature type="compositionally biased region" description="Acidic residues" evidence="1">
    <location>
        <begin position="15"/>
        <end position="26"/>
    </location>
</feature>
<evidence type="ECO:0000313" key="2">
    <source>
        <dbReference type="EMBL" id="EYU22331.1"/>
    </source>
</evidence>
<dbReference type="AlphaFoldDB" id="A0A022Q2V5"/>
<feature type="region of interest" description="Disordered" evidence="1">
    <location>
        <begin position="1"/>
        <end position="32"/>
    </location>
</feature>
<protein>
    <recommendedName>
        <fullName evidence="4">Cystatin domain-containing protein</fullName>
    </recommendedName>
</protein>
<name>A0A022Q2V5_ERYGU</name>
<feature type="compositionally biased region" description="Basic and acidic residues" evidence="1">
    <location>
        <begin position="95"/>
        <end position="108"/>
    </location>
</feature>